<feature type="domain" description="DUF3817" evidence="7">
    <location>
        <begin position="7"/>
        <end position="94"/>
    </location>
</feature>
<comment type="caution">
    <text evidence="8">The sequence shown here is derived from an EMBL/GenBank/DDBJ whole genome shotgun (WGS) entry which is preliminary data.</text>
</comment>
<keyword evidence="2" id="KW-1003">Cell membrane</keyword>
<evidence type="ECO:0000256" key="6">
    <source>
        <dbReference type="SAM" id="Phobius"/>
    </source>
</evidence>
<feature type="transmembrane region" description="Helical" evidence="6">
    <location>
        <begin position="12"/>
        <end position="30"/>
    </location>
</feature>
<name>A0ABU1II71_9BACL</name>
<evidence type="ECO:0000256" key="5">
    <source>
        <dbReference type="ARBA" id="ARBA00023136"/>
    </source>
</evidence>
<dbReference type="PANTHER" id="PTHR40077">
    <property type="entry name" value="MEMBRANE PROTEIN-RELATED"/>
    <property type="match status" value="1"/>
</dbReference>
<evidence type="ECO:0000313" key="8">
    <source>
        <dbReference type="EMBL" id="MDR6224475.1"/>
    </source>
</evidence>
<keyword evidence="4 6" id="KW-1133">Transmembrane helix</keyword>
<dbReference type="PANTHER" id="PTHR40077:SF1">
    <property type="entry name" value="MEMBRANE PROTEIN"/>
    <property type="match status" value="1"/>
</dbReference>
<protein>
    <submittedName>
        <fullName evidence="8">Integral membrane protein</fullName>
    </submittedName>
</protein>
<evidence type="ECO:0000256" key="4">
    <source>
        <dbReference type="ARBA" id="ARBA00022989"/>
    </source>
</evidence>
<feature type="transmembrane region" description="Helical" evidence="6">
    <location>
        <begin position="36"/>
        <end position="57"/>
    </location>
</feature>
<keyword evidence="5 6" id="KW-0472">Membrane</keyword>
<evidence type="ECO:0000256" key="2">
    <source>
        <dbReference type="ARBA" id="ARBA00022475"/>
    </source>
</evidence>
<dbReference type="Proteomes" id="UP001185012">
    <property type="component" value="Unassembled WGS sequence"/>
</dbReference>
<evidence type="ECO:0000313" key="9">
    <source>
        <dbReference type="Proteomes" id="UP001185012"/>
    </source>
</evidence>
<gene>
    <name evidence="8" type="ORF">JOE21_000463</name>
</gene>
<organism evidence="8 9">
    <name type="scientific">Desmospora profundinema</name>
    <dbReference type="NCBI Taxonomy" id="1571184"/>
    <lineage>
        <taxon>Bacteria</taxon>
        <taxon>Bacillati</taxon>
        <taxon>Bacillota</taxon>
        <taxon>Bacilli</taxon>
        <taxon>Bacillales</taxon>
        <taxon>Thermoactinomycetaceae</taxon>
        <taxon>Desmospora</taxon>
    </lineage>
</organism>
<dbReference type="NCBIfam" id="TIGR03954">
    <property type="entry name" value="integ_memb_HG"/>
    <property type="match status" value="1"/>
</dbReference>
<comment type="subcellular location">
    <subcellularLocation>
        <location evidence="1">Cell membrane</location>
        <topology evidence="1">Multi-pass membrane protein</topology>
    </subcellularLocation>
</comment>
<keyword evidence="3 6" id="KW-0812">Transmembrane</keyword>
<reference evidence="8 9" key="1">
    <citation type="submission" date="2023-07" db="EMBL/GenBank/DDBJ databases">
        <title>Genomic Encyclopedia of Type Strains, Phase IV (KMG-IV): sequencing the most valuable type-strain genomes for metagenomic binning, comparative biology and taxonomic classification.</title>
        <authorList>
            <person name="Goeker M."/>
        </authorList>
    </citation>
    <scope>NUCLEOTIDE SEQUENCE [LARGE SCALE GENOMIC DNA]</scope>
    <source>
        <strain evidence="8 9">DSM 45903</strain>
    </source>
</reference>
<sequence length="98" mass="11135">MFKTAFDRFRIISLIEGISFLLLLGIAMPMKYLADIPMAVTVVGWIHGVLFILYMVALAHVTFTDRWPFKRVAGAVIASVLPFGPFVFDTRLKREVQM</sequence>
<evidence type="ECO:0000256" key="1">
    <source>
        <dbReference type="ARBA" id="ARBA00004651"/>
    </source>
</evidence>
<keyword evidence="9" id="KW-1185">Reference proteome</keyword>
<dbReference type="InterPro" id="IPR023845">
    <property type="entry name" value="DUF3817_TM"/>
</dbReference>
<accession>A0ABU1II71</accession>
<proteinExistence type="predicted"/>
<dbReference type="Pfam" id="PF12823">
    <property type="entry name" value="DUF3817"/>
    <property type="match status" value="1"/>
</dbReference>
<evidence type="ECO:0000259" key="7">
    <source>
        <dbReference type="Pfam" id="PF12823"/>
    </source>
</evidence>
<dbReference type="RefSeq" id="WP_309861840.1">
    <property type="nucleotide sequence ID" value="NZ_JAVDQG010000001.1"/>
</dbReference>
<evidence type="ECO:0000256" key="3">
    <source>
        <dbReference type="ARBA" id="ARBA00022692"/>
    </source>
</evidence>
<dbReference type="EMBL" id="JAVDQG010000001">
    <property type="protein sequence ID" value="MDR6224475.1"/>
    <property type="molecule type" value="Genomic_DNA"/>
</dbReference>